<dbReference type="AlphaFoldDB" id="A0A5N6V2W1"/>
<organism evidence="1 2">
    <name type="scientific">Aspergillus tamarii</name>
    <dbReference type="NCBI Taxonomy" id="41984"/>
    <lineage>
        <taxon>Eukaryota</taxon>
        <taxon>Fungi</taxon>
        <taxon>Dikarya</taxon>
        <taxon>Ascomycota</taxon>
        <taxon>Pezizomycotina</taxon>
        <taxon>Eurotiomycetes</taxon>
        <taxon>Eurotiomycetidae</taxon>
        <taxon>Eurotiales</taxon>
        <taxon>Aspergillaceae</taxon>
        <taxon>Aspergillus</taxon>
        <taxon>Aspergillus subgen. Circumdati</taxon>
    </lineage>
</organism>
<dbReference type="Proteomes" id="UP000326950">
    <property type="component" value="Unassembled WGS sequence"/>
</dbReference>
<dbReference type="EMBL" id="ML738601">
    <property type="protein sequence ID" value="KAE8165286.1"/>
    <property type="molecule type" value="Genomic_DNA"/>
</dbReference>
<protein>
    <submittedName>
        <fullName evidence="1">Uncharacterized protein</fullName>
    </submittedName>
</protein>
<evidence type="ECO:0000313" key="1">
    <source>
        <dbReference type="EMBL" id="KAE8165286.1"/>
    </source>
</evidence>
<gene>
    <name evidence="1" type="ORF">BDV40DRAFT_71539</name>
</gene>
<proteinExistence type="predicted"/>
<keyword evidence="2" id="KW-1185">Reference proteome</keyword>
<reference evidence="1 2" key="1">
    <citation type="submission" date="2019-04" db="EMBL/GenBank/DDBJ databases">
        <title>Friends and foes A comparative genomics study of 23 Aspergillus species from section Flavi.</title>
        <authorList>
            <consortium name="DOE Joint Genome Institute"/>
            <person name="Kjaerbolling I."/>
            <person name="Vesth T."/>
            <person name="Frisvad J.C."/>
            <person name="Nybo J.L."/>
            <person name="Theobald S."/>
            <person name="Kildgaard S."/>
            <person name="Isbrandt T."/>
            <person name="Kuo A."/>
            <person name="Sato A."/>
            <person name="Lyhne E.K."/>
            <person name="Kogle M.E."/>
            <person name="Wiebenga A."/>
            <person name="Kun R.S."/>
            <person name="Lubbers R.J."/>
            <person name="Makela M.R."/>
            <person name="Barry K."/>
            <person name="Chovatia M."/>
            <person name="Clum A."/>
            <person name="Daum C."/>
            <person name="Haridas S."/>
            <person name="He G."/>
            <person name="LaButti K."/>
            <person name="Lipzen A."/>
            <person name="Mondo S."/>
            <person name="Riley R."/>
            <person name="Salamov A."/>
            <person name="Simmons B.A."/>
            <person name="Magnuson J.K."/>
            <person name="Henrissat B."/>
            <person name="Mortensen U.H."/>
            <person name="Larsen T.O."/>
            <person name="Devries R.P."/>
            <person name="Grigoriev I.V."/>
            <person name="Machida M."/>
            <person name="Baker S.E."/>
            <person name="Andersen M.R."/>
        </authorList>
    </citation>
    <scope>NUCLEOTIDE SEQUENCE [LARGE SCALE GENOMIC DNA]</scope>
    <source>
        <strain evidence="1 2">CBS 117626</strain>
    </source>
</reference>
<accession>A0A5N6V2W1</accession>
<evidence type="ECO:0000313" key="2">
    <source>
        <dbReference type="Proteomes" id="UP000326950"/>
    </source>
</evidence>
<name>A0A5N6V2W1_ASPTM</name>
<sequence>MTGVTFRSLFFLSLFFSFFFFLICLMCQGRCLVPLIVRSIDQKYKKAVGVRR</sequence>